<dbReference type="InterPro" id="IPR050194">
    <property type="entry name" value="Glycosyltransferase_grp1"/>
</dbReference>
<dbReference type="PANTHER" id="PTHR45947:SF3">
    <property type="entry name" value="SULFOQUINOVOSYL TRANSFERASE SQD2"/>
    <property type="match status" value="1"/>
</dbReference>
<dbReference type="Pfam" id="PF00534">
    <property type="entry name" value="Glycos_transf_1"/>
    <property type="match status" value="1"/>
</dbReference>
<evidence type="ECO:0000259" key="2">
    <source>
        <dbReference type="Pfam" id="PF13439"/>
    </source>
</evidence>
<dbReference type="Gene3D" id="3.40.50.2000">
    <property type="entry name" value="Glycogen Phosphorylase B"/>
    <property type="match status" value="2"/>
</dbReference>
<dbReference type="OrthoDB" id="9790710at2"/>
<evidence type="ECO:0000313" key="3">
    <source>
        <dbReference type="EMBL" id="TLD96859.1"/>
    </source>
</evidence>
<gene>
    <name evidence="3" type="ORF">LS71_004520</name>
</gene>
<name>A0A4U8TAJ5_9HELI</name>
<protein>
    <submittedName>
        <fullName evidence="3">Glycosyltransferase</fullName>
    </submittedName>
</protein>
<dbReference type="AlphaFoldDB" id="A0A4U8TAJ5"/>
<dbReference type="Proteomes" id="UP000029733">
    <property type="component" value="Unassembled WGS sequence"/>
</dbReference>
<dbReference type="SUPFAM" id="SSF53756">
    <property type="entry name" value="UDP-Glycosyltransferase/glycogen phosphorylase"/>
    <property type="match status" value="1"/>
</dbReference>
<dbReference type="EMBL" id="JRPR02000002">
    <property type="protein sequence ID" value="TLD96859.1"/>
    <property type="molecule type" value="Genomic_DNA"/>
</dbReference>
<dbReference type="Pfam" id="PF13439">
    <property type="entry name" value="Glyco_transf_4"/>
    <property type="match status" value="1"/>
</dbReference>
<evidence type="ECO:0000313" key="4">
    <source>
        <dbReference type="Proteomes" id="UP000029733"/>
    </source>
</evidence>
<dbReference type="InterPro" id="IPR001296">
    <property type="entry name" value="Glyco_trans_1"/>
</dbReference>
<dbReference type="GO" id="GO:0016757">
    <property type="term" value="F:glycosyltransferase activity"/>
    <property type="evidence" value="ECO:0007669"/>
    <property type="project" value="InterPro"/>
</dbReference>
<comment type="caution">
    <text evidence="3">The sequence shown here is derived from an EMBL/GenBank/DDBJ whole genome shotgun (WGS) entry which is preliminary data.</text>
</comment>
<feature type="domain" description="Glycosyl transferase family 1" evidence="1">
    <location>
        <begin position="194"/>
        <end position="340"/>
    </location>
</feature>
<dbReference type="RefSeq" id="WP_052057758.1">
    <property type="nucleotide sequence ID" value="NZ_JRPR02000002.1"/>
</dbReference>
<sequence>MLPRILQFGKFYPPDIGGIESVMQDICEGLNARGLICDVLCSNSARSFAYDITKSARIYRTASFGKVASTSISPQMISALSHLIAPYHIIHLHLPDPMANLALFLLQKKARGKIIILHWHSDIIKQKYLLRFYKPLQTWLLKRADFIIATSPNYIAQSRFLKPFRQKCISIPIGINAHLLKPPCAHTQHLDFLDKYAHKKMIFSLGRLAQNKGFVYLIESMKFLSQEYILCIGGDGALRNELKRLIGAANLTHRVFLVGAIPREQLAYYYERCHIFVLPSIQESFGVVLLEAMSFSKPVISTNLSPSGSAFVNQHGISGLVIPPKNPKAIAQAINDIESRYAHFAKGARERFLAHFTQEQMLDSIIALYKRAYELRKGGGRSEYVALYAPTRYIAAHFCYAYNILAHATAIHSAQRLTLCA</sequence>
<dbReference type="PANTHER" id="PTHR45947">
    <property type="entry name" value="SULFOQUINOVOSYL TRANSFERASE SQD2"/>
    <property type="match status" value="1"/>
</dbReference>
<dbReference type="InterPro" id="IPR028098">
    <property type="entry name" value="Glyco_trans_4-like_N"/>
</dbReference>
<evidence type="ECO:0000259" key="1">
    <source>
        <dbReference type="Pfam" id="PF00534"/>
    </source>
</evidence>
<proteinExistence type="predicted"/>
<keyword evidence="4" id="KW-1185">Reference proteome</keyword>
<accession>A0A4U8TAJ5</accession>
<keyword evidence="3" id="KW-0808">Transferase</keyword>
<reference evidence="3 4" key="1">
    <citation type="journal article" date="2014" name="Genome Announc.">
        <title>Draft genome sequences of eight enterohepatic helicobacter species isolated from both laboratory and wild rodents.</title>
        <authorList>
            <person name="Sheh A."/>
            <person name="Shen Z."/>
            <person name="Fox J.G."/>
        </authorList>
    </citation>
    <scope>NUCLEOTIDE SEQUENCE [LARGE SCALE GENOMIC DNA]</scope>
    <source>
        <strain evidence="3 4">MIT 09-6949</strain>
    </source>
</reference>
<feature type="domain" description="Glycosyltransferase subfamily 4-like N-terminal" evidence="2">
    <location>
        <begin position="16"/>
        <end position="176"/>
    </location>
</feature>
<organism evidence="3 4">
    <name type="scientific">Helicobacter jaachi</name>
    <dbReference type="NCBI Taxonomy" id="1677920"/>
    <lineage>
        <taxon>Bacteria</taxon>
        <taxon>Pseudomonadati</taxon>
        <taxon>Campylobacterota</taxon>
        <taxon>Epsilonproteobacteria</taxon>
        <taxon>Campylobacterales</taxon>
        <taxon>Helicobacteraceae</taxon>
        <taxon>Helicobacter</taxon>
    </lineage>
</organism>